<keyword evidence="3" id="KW-0723">Serine/threonine-protein kinase</keyword>
<name>A0AAE0Q0Q7_9TELE</name>
<evidence type="ECO:0000256" key="1">
    <source>
        <dbReference type="ARBA" id="ARBA00006935"/>
    </source>
</evidence>
<evidence type="ECO:0000256" key="7">
    <source>
        <dbReference type="ARBA" id="ARBA00022777"/>
    </source>
</evidence>
<evidence type="ECO:0000313" key="13">
    <source>
        <dbReference type="Proteomes" id="UP001274896"/>
    </source>
</evidence>
<proteinExistence type="inferred from homology"/>
<dbReference type="Proteomes" id="UP001274896">
    <property type="component" value="Unassembled WGS sequence"/>
</dbReference>
<organism evidence="12 13">
    <name type="scientific">Hemibagrus guttatus</name>
    <dbReference type="NCBI Taxonomy" id="175788"/>
    <lineage>
        <taxon>Eukaryota</taxon>
        <taxon>Metazoa</taxon>
        <taxon>Chordata</taxon>
        <taxon>Craniata</taxon>
        <taxon>Vertebrata</taxon>
        <taxon>Euteleostomi</taxon>
        <taxon>Actinopterygii</taxon>
        <taxon>Neopterygii</taxon>
        <taxon>Teleostei</taxon>
        <taxon>Ostariophysi</taxon>
        <taxon>Siluriformes</taxon>
        <taxon>Bagridae</taxon>
        <taxon>Hemibagrus</taxon>
    </lineage>
</organism>
<dbReference type="GO" id="GO:0004674">
    <property type="term" value="F:protein serine/threonine kinase activity"/>
    <property type="evidence" value="ECO:0007669"/>
    <property type="project" value="UniProtKB-KW"/>
</dbReference>
<dbReference type="GO" id="GO:0005524">
    <property type="term" value="F:ATP binding"/>
    <property type="evidence" value="ECO:0007669"/>
    <property type="project" value="UniProtKB-KW"/>
</dbReference>
<dbReference type="EC" id="2.7.11.1" evidence="2"/>
<dbReference type="Gene3D" id="1.10.510.10">
    <property type="entry name" value="Transferase(Phosphotransferase) domain 1"/>
    <property type="match status" value="1"/>
</dbReference>
<gene>
    <name evidence="12" type="ORF">QTP70_022822</name>
</gene>
<evidence type="ECO:0000256" key="5">
    <source>
        <dbReference type="ARBA" id="ARBA00022679"/>
    </source>
</evidence>
<protein>
    <recommendedName>
        <fullName evidence="2">non-specific serine/threonine protein kinase</fullName>
        <ecNumber evidence="2">2.7.11.1</ecNumber>
    </recommendedName>
</protein>
<dbReference type="Pfam" id="PF00069">
    <property type="entry name" value="Pkinase"/>
    <property type="match status" value="1"/>
</dbReference>
<evidence type="ECO:0000259" key="11">
    <source>
        <dbReference type="PROSITE" id="PS51285"/>
    </source>
</evidence>
<comment type="caution">
    <text evidence="12">The sequence shown here is derived from an EMBL/GenBank/DDBJ whole genome shotgun (WGS) entry which is preliminary data.</text>
</comment>
<dbReference type="Pfam" id="PF00433">
    <property type="entry name" value="Pkinase_C"/>
    <property type="match status" value="1"/>
</dbReference>
<evidence type="ECO:0000256" key="3">
    <source>
        <dbReference type="ARBA" id="ARBA00022527"/>
    </source>
</evidence>
<dbReference type="Gene3D" id="3.30.200.20">
    <property type="entry name" value="Phosphorylase Kinase, domain 1"/>
    <property type="match status" value="1"/>
</dbReference>
<dbReference type="SMART" id="SM00220">
    <property type="entry name" value="S_TKc"/>
    <property type="match status" value="1"/>
</dbReference>
<dbReference type="InterPro" id="IPR008271">
    <property type="entry name" value="Ser/Thr_kinase_AS"/>
</dbReference>
<sequence>MKDEVAHTLTESRVLKNTRHPFLTSLKYSFQTKDRLCFVMEYVNGGELFFHLSRERVFSEDRTRFYGAEIVSALDYLHSAKIVYRDLKLENLMLDKDGHIKITDFGLCKEGITDAATMKTFCGTPEYLAPEVLEDNDYGRAVDWWGLGVVMYEMMCGRLPFYNQDHEKLFELILMEEIKFPRTLSADAKSLLSGLLIKDPNKRECGRVCVRTGVRECVCVCTGECVKELGGGPDDAKEIMRHSFFSTLDWQDVYDKKLIPPFMPHVSSETDTRYFDEEFTAQTITITPPEKFDEDGMDSADSERRPHFPQFSYSASGRE</sequence>
<keyword evidence="7" id="KW-0418">Kinase</keyword>
<dbReference type="FunFam" id="1.10.510.10:FF:000033">
    <property type="entry name" value="Non-specific serine/threonine protein kinase"/>
    <property type="match status" value="1"/>
</dbReference>
<keyword evidence="8" id="KW-0067">ATP-binding</keyword>
<dbReference type="PROSITE" id="PS51285">
    <property type="entry name" value="AGC_KINASE_CTER"/>
    <property type="match status" value="1"/>
</dbReference>
<keyword evidence="4" id="KW-0597">Phosphoprotein</keyword>
<dbReference type="InterPro" id="IPR000719">
    <property type="entry name" value="Prot_kinase_dom"/>
</dbReference>
<dbReference type="SUPFAM" id="SSF56112">
    <property type="entry name" value="Protein kinase-like (PK-like)"/>
    <property type="match status" value="1"/>
</dbReference>
<evidence type="ECO:0000256" key="9">
    <source>
        <dbReference type="SAM" id="MobiDB-lite"/>
    </source>
</evidence>
<feature type="domain" description="AGC-kinase C-terminal" evidence="11">
    <location>
        <begin position="246"/>
        <end position="319"/>
    </location>
</feature>
<reference evidence="12" key="1">
    <citation type="submission" date="2023-06" db="EMBL/GenBank/DDBJ databases">
        <title>Male Hemibagrus guttatus genome.</title>
        <authorList>
            <person name="Bian C."/>
        </authorList>
    </citation>
    <scope>NUCLEOTIDE SEQUENCE</scope>
    <source>
        <strain evidence="12">Male_cb2023</strain>
        <tissue evidence="12">Muscle</tissue>
    </source>
</reference>
<evidence type="ECO:0000313" key="12">
    <source>
        <dbReference type="EMBL" id="KAK3510863.1"/>
    </source>
</evidence>
<dbReference type="PANTHER" id="PTHR24351">
    <property type="entry name" value="RIBOSOMAL PROTEIN S6 KINASE"/>
    <property type="match status" value="1"/>
</dbReference>
<dbReference type="PROSITE" id="PS00108">
    <property type="entry name" value="PROTEIN_KINASE_ST"/>
    <property type="match status" value="1"/>
</dbReference>
<dbReference type="InterPro" id="IPR011009">
    <property type="entry name" value="Kinase-like_dom_sf"/>
</dbReference>
<dbReference type="InterPro" id="IPR000961">
    <property type="entry name" value="AGC-kinase_C"/>
</dbReference>
<feature type="region of interest" description="Disordered" evidence="9">
    <location>
        <begin position="285"/>
        <end position="319"/>
    </location>
</feature>
<keyword evidence="5" id="KW-0808">Transferase</keyword>
<keyword evidence="13" id="KW-1185">Reference proteome</keyword>
<comment type="similarity">
    <text evidence="1">Belongs to the protein kinase superfamily. AGC Ser/Thr protein kinase family. RAC subfamily.</text>
</comment>
<dbReference type="PROSITE" id="PS50011">
    <property type="entry name" value="PROTEIN_KINASE_DOM"/>
    <property type="match status" value="1"/>
</dbReference>
<accession>A0AAE0Q0Q7</accession>
<evidence type="ECO:0000256" key="8">
    <source>
        <dbReference type="ARBA" id="ARBA00022840"/>
    </source>
</evidence>
<feature type="domain" description="Protein kinase" evidence="10">
    <location>
        <begin position="1"/>
        <end position="245"/>
    </location>
</feature>
<keyword evidence="6" id="KW-0547">Nucleotide-binding</keyword>
<dbReference type="EMBL" id="JAUCMX010000025">
    <property type="protein sequence ID" value="KAK3510863.1"/>
    <property type="molecule type" value="Genomic_DNA"/>
</dbReference>
<dbReference type="InterPro" id="IPR017892">
    <property type="entry name" value="Pkinase_C"/>
</dbReference>
<evidence type="ECO:0000256" key="4">
    <source>
        <dbReference type="ARBA" id="ARBA00022553"/>
    </source>
</evidence>
<dbReference type="SMART" id="SM00133">
    <property type="entry name" value="S_TK_X"/>
    <property type="match status" value="1"/>
</dbReference>
<evidence type="ECO:0000256" key="6">
    <source>
        <dbReference type="ARBA" id="ARBA00022741"/>
    </source>
</evidence>
<dbReference type="AlphaFoldDB" id="A0AAE0Q0Q7"/>
<evidence type="ECO:0000259" key="10">
    <source>
        <dbReference type="PROSITE" id="PS50011"/>
    </source>
</evidence>
<evidence type="ECO:0000256" key="2">
    <source>
        <dbReference type="ARBA" id="ARBA00012513"/>
    </source>
</evidence>